<keyword evidence="3" id="KW-1185">Reference proteome</keyword>
<dbReference type="PANTHER" id="PTHR12459">
    <property type="entry name" value="TRANSMEMBRANE PROTEIN 135-RELATED"/>
    <property type="match status" value="1"/>
</dbReference>
<gene>
    <name evidence="2" type="ORF">MARPO_0001s0004</name>
</gene>
<name>A0A2R6XUX9_MARPO</name>
<feature type="coiled-coil region" evidence="1">
    <location>
        <begin position="50"/>
        <end position="86"/>
    </location>
</feature>
<evidence type="ECO:0000313" key="3">
    <source>
        <dbReference type="Proteomes" id="UP000244005"/>
    </source>
</evidence>
<accession>A0A2R6XUX9</accession>
<keyword evidence="1" id="KW-0175">Coiled coil</keyword>
<evidence type="ECO:0000313" key="2">
    <source>
        <dbReference type="EMBL" id="PTQ49915.1"/>
    </source>
</evidence>
<dbReference type="AlphaFoldDB" id="A0A2R6XUX9"/>
<dbReference type="Proteomes" id="UP000244005">
    <property type="component" value="Unassembled WGS sequence"/>
</dbReference>
<proteinExistence type="predicted"/>
<organism evidence="2 3">
    <name type="scientific">Marchantia polymorpha</name>
    <name type="common">Common liverwort</name>
    <name type="synonym">Marchantia aquatica</name>
    <dbReference type="NCBI Taxonomy" id="3197"/>
    <lineage>
        <taxon>Eukaryota</taxon>
        <taxon>Viridiplantae</taxon>
        <taxon>Streptophyta</taxon>
        <taxon>Embryophyta</taxon>
        <taxon>Marchantiophyta</taxon>
        <taxon>Marchantiopsida</taxon>
        <taxon>Marchantiidae</taxon>
        <taxon>Marchantiales</taxon>
        <taxon>Marchantiaceae</taxon>
        <taxon>Marchantia</taxon>
    </lineage>
</organism>
<evidence type="ECO:0008006" key="4">
    <source>
        <dbReference type="Google" id="ProtNLM"/>
    </source>
</evidence>
<dbReference type="OrthoDB" id="291792at2759"/>
<sequence length="415" mass="45768">MQCPVTDKREDPLPCHRPTTAAAADELRIRRILNSTLENSNGGSLGPLVLNSISVEERAARATYEKAEAEKRHLEAEVRLREAIAKLHKNQKKKATYSTLFSGRHPLCQHGDSCVADSVGSLCQSFMLAYNVRVGIGVLLRAFKLARKRPYYSFLDLKLLLGENNLIVREEACRTGLLFGGFTGCFHAIRCFLRRKSGTDSPLNVFLAGGVAGLSILALDDSQRRRTFALYLLARVADQWQHGDTLLFALACAQIMYAYVMRPETLPDSYNEFIVKTGPIARPVLKAVRESCKGGGIDVASLAAFVTNKTGLPMFGVHDHSPIIPSSAVHPDTASCLAHNTRATRATVKKTFPLYLSLTVVPFVVLNIQKFMEAPIHTFWNAQKSAVRSTSFLSAFVGVYQGVICVQRKLVTKDQ</sequence>
<reference evidence="3" key="1">
    <citation type="journal article" date="2017" name="Cell">
        <title>Insights into land plant evolution garnered from the Marchantia polymorpha genome.</title>
        <authorList>
            <person name="Bowman J.L."/>
            <person name="Kohchi T."/>
            <person name="Yamato K.T."/>
            <person name="Jenkins J."/>
            <person name="Shu S."/>
            <person name="Ishizaki K."/>
            <person name="Yamaoka S."/>
            <person name="Nishihama R."/>
            <person name="Nakamura Y."/>
            <person name="Berger F."/>
            <person name="Adam C."/>
            <person name="Aki S.S."/>
            <person name="Althoff F."/>
            <person name="Araki T."/>
            <person name="Arteaga-Vazquez M.A."/>
            <person name="Balasubrmanian S."/>
            <person name="Barry K."/>
            <person name="Bauer D."/>
            <person name="Boehm C.R."/>
            <person name="Briginshaw L."/>
            <person name="Caballero-Perez J."/>
            <person name="Catarino B."/>
            <person name="Chen F."/>
            <person name="Chiyoda S."/>
            <person name="Chovatia M."/>
            <person name="Davies K.M."/>
            <person name="Delmans M."/>
            <person name="Demura T."/>
            <person name="Dierschke T."/>
            <person name="Dolan L."/>
            <person name="Dorantes-Acosta A.E."/>
            <person name="Eklund D.M."/>
            <person name="Florent S.N."/>
            <person name="Flores-Sandoval E."/>
            <person name="Fujiyama A."/>
            <person name="Fukuzawa H."/>
            <person name="Galik B."/>
            <person name="Grimanelli D."/>
            <person name="Grimwood J."/>
            <person name="Grossniklaus U."/>
            <person name="Hamada T."/>
            <person name="Haseloff J."/>
            <person name="Hetherington A.J."/>
            <person name="Higo A."/>
            <person name="Hirakawa Y."/>
            <person name="Hundley H.N."/>
            <person name="Ikeda Y."/>
            <person name="Inoue K."/>
            <person name="Inoue S.I."/>
            <person name="Ishida S."/>
            <person name="Jia Q."/>
            <person name="Kakita M."/>
            <person name="Kanazawa T."/>
            <person name="Kawai Y."/>
            <person name="Kawashima T."/>
            <person name="Kennedy M."/>
            <person name="Kinose K."/>
            <person name="Kinoshita T."/>
            <person name="Kohara Y."/>
            <person name="Koide E."/>
            <person name="Komatsu K."/>
            <person name="Kopischke S."/>
            <person name="Kubo M."/>
            <person name="Kyozuka J."/>
            <person name="Lagercrantz U."/>
            <person name="Lin S.S."/>
            <person name="Lindquist E."/>
            <person name="Lipzen A.M."/>
            <person name="Lu C.W."/>
            <person name="De Luna E."/>
            <person name="Martienssen R.A."/>
            <person name="Minamino N."/>
            <person name="Mizutani M."/>
            <person name="Mizutani M."/>
            <person name="Mochizuki N."/>
            <person name="Monte I."/>
            <person name="Mosher R."/>
            <person name="Nagasaki H."/>
            <person name="Nakagami H."/>
            <person name="Naramoto S."/>
            <person name="Nishitani K."/>
            <person name="Ohtani M."/>
            <person name="Okamoto T."/>
            <person name="Okumura M."/>
            <person name="Phillips J."/>
            <person name="Pollak B."/>
            <person name="Reinders A."/>
            <person name="Rovekamp M."/>
            <person name="Sano R."/>
            <person name="Sawa S."/>
            <person name="Schmid M.W."/>
            <person name="Shirakawa M."/>
            <person name="Solano R."/>
            <person name="Spunde A."/>
            <person name="Suetsugu N."/>
            <person name="Sugano S."/>
            <person name="Sugiyama A."/>
            <person name="Sun R."/>
            <person name="Suzuki Y."/>
            <person name="Takenaka M."/>
            <person name="Takezawa D."/>
            <person name="Tomogane H."/>
            <person name="Tsuzuki M."/>
            <person name="Ueda T."/>
            <person name="Umeda M."/>
            <person name="Ward J.M."/>
            <person name="Watanabe Y."/>
            <person name="Yazaki K."/>
            <person name="Yokoyama R."/>
            <person name="Yoshitake Y."/>
            <person name="Yotsui I."/>
            <person name="Zachgo S."/>
            <person name="Schmutz J."/>
        </authorList>
    </citation>
    <scope>NUCLEOTIDE SEQUENCE [LARGE SCALE GENOMIC DNA]</scope>
    <source>
        <strain evidence="3">Tak-1</strain>
    </source>
</reference>
<protein>
    <recommendedName>
        <fullName evidence="4">Transmembrane protein 135 N-terminal domain-containing protein</fullName>
    </recommendedName>
</protein>
<evidence type="ECO:0000256" key="1">
    <source>
        <dbReference type="SAM" id="Coils"/>
    </source>
</evidence>
<dbReference type="EMBL" id="KZ772673">
    <property type="protein sequence ID" value="PTQ49915.1"/>
    <property type="molecule type" value="Genomic_DNA"/>
</dbReference>
<dbReference type="PANTHER" id="PTHR12459:SF6">
    <property type="entry name" value="GB|AAD46013.1"/>
    <property type="match status" value="1"/>
</dbReference>
<dbReference type="OMA" id="MESPFRT"/>
<dbReference type="InterPro" id="IPR026749">
    <property type="entry name" value="Tmem135"/>
</dbReference>